<dbReference type="AlphaFoldDB" id="A0A0A1UW26"/>
<sequence>MNQKSLYVLLSTLLCLQQVSSRVAARDDAAQASCCASSNGASNLVARADGDVDDCEELELYDEGIDREELQRVENGDFDGFTATTCAVVVAYVLKNNNPGGGTSLGRRADTDETDISECHRAQDVLKKMKIPEPCRKIKEIEFGFTLSNDWWSGTKDDIGATISGPAGKAEFTITEQPSRGESKWVPVNMQESFKSDSIDITGINNLTLTAETFFLRGPQSDQFKVQDIRLRAKCADPGFEARNDQYVGINAWYGRPQKGWWIFGNFYPSNFDRQTVATFQVVPGDWSFAPPCNIIKDLSYEFTLGGTWANGDGTGDTLTLVLGEGKINLGNSFDAGSSKKDNIDLKATFNKDTVDIRDLKTVSIDDDDSTAGTFDKGWKFQGLTLSATCADVPKKVQMRTFASENKDVSHKDGEPAWSGTITPADWLEVA</sequence>
<name>A0A0A1UW26_9HYPO</name>
<evidence type="ECO:0000313" key="2">
    <source>
        <dbReference type="EMBL" id="EXV01508.1"/>
    </source>
</evidence>
<feature type="chain" id="PRO_5001992124" description="Protein-tyrosine phosphatase" evidence="1">
    <location>
        <begin position="22"/>
        <end position="431"/>
    </location>
</feature>
<dbReference type="OrthoDB" id="4924915at2759"/>
<comment type="caution">
    <text evidence="2">The sequence shown here is derived from an EMBL/GenBank/DDBJ whole genome shotgun (WGS) entry which is preliminary data.</text>
</comment>
<dbReference type="EMBL" id="JELW01000007">
    <property type="protein sequence ID" value="EXV01508.1"/>
    <property type="molecule type" value="Genomic_DNA"/>
</dbReference>
<keyword evidence="1" id="KW-0732">Signal</keyword>
<reference evidence="2 3" key="1">
    <citation type="submission" date="2014-02" db="EMBL/GenBank/DDBJ databases">
        <title>The genome sequence of the entomopathogenic fungus Metarhizium robertsii ARSEF 2575.</title>
        <authorList>
            <person name="Giuliano Garisto Donzelli B."/>
            <person name="Roe B.A."/>
            <person name="Macmil S.L."/>
            <person name="Krasnoff S.B."/>
            <person name="Gibson D.M."/>
        </authorList>
    </citation>
    <scope>NUCLEOTIDE SEQUENCE [LARGE SCALE GENOMIC DNA]</scope>
    <source>
        <strain evidence="2 3">ARSEF 2575</strain>
    </source>
</reference>
<dbReference type="HOGENOM" id="CLU_636287_0_0_1"/>
<dbReference type="eggNOG" id="ENOG502R8HW">
    <property type="taxonomic scope" value="Eukaryota"/>
</dbReference>
<evidence type="ECO:0008006" key="4">
    <source>
        <dbReference type="Google" id="ProtNLM"/>
    </source>
</evidence>
<organism evidence="2 3">
    <name type="scientific">Metarhizium robertsii</name>
    <dbReference type="NCBI Taxonomy" id="568076"/>
    <lineage>
        <taxon>Eukaryota</taxon>
        <taxon>Fungi</taxon>
        <taxon>Dikarya</taxon>
        <taxon>Ascomycota</taxon>
        <taxon>Pezizomycotina</taxon>
        <taxon>Sordariomycetes</taxon>
        <taxon>Hypocreomycetidae</taxon>
        <taxon>Hypocreales</taxon>
        <taxon>Clavicipitaceae</taxon>
        <taxon>Metarhizium</taxon>
    </lineage>
</organism>
<evidence type="ECO:0000313" key="3">
    <source>
        <dbReference type="Proteomes" id="UP000030151"/>
    </source>
</evidence>
<evidence type="ECO:0000256" key="1">
    <source>
        <dbReference type="SAM" id="SignalP"/>
    </source>
</evidence>
<feature type="signal peptide" evidence="1">
    <location>
        <begin position="1"/>
        <end position="21"/>
    </location>
</feature>
<proteinExistence type="predicted"/>
<accession>A0A0A1UW26</accession>
<dbReference type="Proteomes" id="UP000030151">
    <property type="component" value="Unassembled WGS sequence"/>
</dbReference>
<protein>
    <recommendedName>
        <fullName evidence="4">Protein-tyrosine phosphatase</fullName>
    </recommendedName>
</protein>
<gene>
    <name evidence="2" type="ORF">X797_005024</name>
</gene>